<dbReference type="InterPro" id="IPR012677">
    <property type="entry name" value="Nucleotide-bd_a/b_plait_sf"/>
</dbReference>
<dbReference type="AlphaFoldDB" id="A0A8T0EU04"/>
<keyword evidence="1 2" id="KW-0694">RNA-binding</keyword>
<evidence type="ECO:0000313" key="6">
    <source>
        <dbReference type="Proteomes" id="UP000807504"/>
    </source>
</evidence>
<dbReference type="Gene3D" id="3.30.70.330">
    <property type="match status" value="1"/>
</dbReference>
<feature type="compositionally biased region" description="Gly residues" evidence="3">
    <location>
        <begin position="97"/>
        <end position="124"/>
    </location>
</feature>
<feature type="domain" description="RRM" evidence="4">
    <location>
        <begin position="6"/>
        <end position="76"/>
    </location>
</feature>
<organism evidence="5 6">
    <name type="scientific">Argiope bruennichi</name>
    <name type="common">Wasp spider</name>
    <name type="synonym">Aranea bruennichi</name>
    <dbReference type="NCBI Taxonomy" id="94029"/>
    <lineage>
        <taxon>Eukaryota</taxon>
        <taxon>Metazoa</taxon>
        <taxon>Ecdysozoa</taxon>
        <taxon>Arthropoda</taxon>
        <taxon>Chelicerata</taxon>
        <taxon>Arachnida</taxon>
        <taxon>Araneae</taxon>
        <taxon>Araneomorphae</taxon>
        <taxon>Entelegynae</taxon>
        <taxon>Araneoidea</taxon>
        <taxon>Araneidae</taxon>
        <taxon>Argiope</taxon>
    </lineage>
</organism>
<dbReference type="SMART" id="SM00360">
    <property type="entry name" value="RRM"/>
    <property type="match status" value="1"/>
</dbReference>
<evidence type="ECO:0000256" key="3">
    <source>
        <dbReference type="SAM" id="MobiDB-lite"/>
    </source>
</evidence>
<dbReference type="PROSITE" id="PS50102">
    <property type="entry name" value="RRM"/>
    <property type="match status" value="1"/>
</dbReference>
<keyword evidence="6" id="KW-1185">Reference proteome</keyword>
<dbReference type="SUPFAM" id="SSF54928">
    <property type="entry name" value="RNA-binding domain, RBD"/>
    <property type="match status" value="1"/>
</dbReference>
<proteinExistence type="predicted"/>
<dbReference type="CDD" id="cd12343">
    <property type="entry name" value="RRM1_2_CoAA_like"/>
    <property type="match status" value="1"/>
</dbReference>
<evidence type="ECO:0000259" key="4">
    <source>
        <dbReference type="PROSITE" id="PS50102"/>
    </source>
</evidence>
<comment type="caution">
    <text evidence="5">The sequence shown here is derived from an EMBL/GenBank/DDBJ whole genome shotgun (WGS) entry which is preliminary data.</text>
</comment>
<reference evidence="5" key="2">
    <citation type="submission" date="2020-06" db="EMBL/GenBank/DDBJ databases">
        <authorList>
            <person name="Sheffer M."/>
        </authorList>
    </citation>
    <scope>NUCLEOTIDE SEQUENCE</scope>
</reference>
<dbReference type="PANTHER" id="PTHR48025:SF1">
    <property type="entry name" value="RRM DOMAIN-CONTAINING PROTEIN"/>
    <property type="match status" value="1"/>
</dbReference>
<dbReference type="InterPro" id="IPR035979">
    <property type="entry name" value="RBD_domain_sf"/>
</dbReference>
<dbReference type="PANTHER" id="PTHR48025">
    <property type="entry name" value="OS02G0815200 PROTEIN"/>
    <property type="match status" value="1"/>
</dbReference>
<feature type="compositionally biased region" description="Basic and acidic residues" evidence="3">
    <location>
        <begin position="147"/>
        <end position="174"/>
    </location>
</feature>
<dbReference type="InterPro" id="IPR050502">
    <property type="entry name" value="Euk_RNA-bind_prot"/>
</dbReference>
<evidence type="ECO:0000256" key="2">
    <source>
        <dbReference type="PROSITE-ProRule" id="PRU00176"/>
    </source>
</evidence>
<dbReference type="EMBL" id="JABXBU010002072">
    <property type="protein sequence ID" value="KAF8777866.1"/>
    <property type="molecule type" value="Genomic_DNA"/>
</dbReference>
<protein>
    <submittedName>
        <fullName evidence="5">RNA-binding protein lark like protein</fullName>
    </submittedName>
</protein>
<feature type="region of interest" description="Disordered" evidence="3">
    <location>
        <begin position="72"/>
        <end position="200"/>
    </location>
</feature>
<gene>
    <name evidence="5" type="ORF">HNY73_014655</name>
</gene>
<dbReference type="Proteomes" id="UP000807504">
    <property type="component" value="Unassembled WGS sequence"/>
</dbReference>
<name>A0A8T0EU04_ARGBR</name>
<sequence>MSAPKTKIFVGHLPDGCTDDDLRALFEKYGEVTECDVINKYGFVHMATPEQAAEAVKQLNNYNLMGSTISVEPSKSKLHPEPGAPGRANKLSMISRRGGGGPQRNGYGPPRGGFGGGFSNGYGGRRYDGPPMGGDSYYDRSFGFPSPRERMRPYPPPFERRSPTMPPMRDEYSRRPLPPISSDPYARPLPPLSMRDDLYERRPMPERSDYLYSRRSPPLSSMRSPYGYDSMYNGSSRVLKWTHNSRIFKLKLALESCCNSCINYRQLLQQDFPGRKILSKGIFSPATNATMMYYGSKSI</sequence>
<feature type="compositionally biased region" description="Pro residues" evidence="3">
    <location>
        <begin position="176"/>
        <end position="191"/>
    </location>
</feature>
<dbReference type="GO" id="GO:0005634">
    <property type="term" value="C:nucleus"/>
    <property type="evidence" value="ECO:0007669"/>
    <property type="project" value="TreeGrafter"/>
</dbReference>
<dbReference type="Pfam" id="PF00076">
    <property type="entry name" value="RRM_1"/>
    <property type="match status" value="1"/>
</dbReference>
<evidence type="ECO:0000313" key="5">
    <source>
        <dbReference type="EMBL" id="KAF8777866.1"/>
    </source>
</evidence>
<dbReference type="InterPro" id="IPR000504">
    <property type="entry name" value="RRM_dom"/>
</dbReference>
<dbReference type="GO" id="GO:0003729">
    <property type="term" value="F:mRNA binding"/>
    <property type="evidence" value="ECO:0007669"/>
    <property type="project" value="TreeGrafter"/>
</dbReference>
<reference evidence="5" key="1">
    <citation type="journal article" date="2020" name="bioRxiv">
        <title>Chromosome-level reference genome of the European wasp spider Argiope bruennichi: a resource for studies on range expansion and evolutionary adaptation.</title>
        <authorList>
            <person name="Sheffer M.M."/>
            <person name="Hoppe A."/>
            <person name="Krehenwinkel H."/>
            <person name="Uhl G."/>
            <person name="Kuss A.W."/>
            <person name="Jensen L."/>
            <person name="Jensen C."/>
            <person name="Gillespie R.G."/>
            <person name="Hoff K.J."/>
            <person name="Prost S."/>
        </authorList>
    </citation>
    <scope>NUCLEOTIDE SEQUENCE</scope>
</reference>
<evidence type="ECO:0000256" key="1">
    <source>
        <dbReference type="ARBA" id="ARBA00022884"/>
    </source>
</evidence>
<accession>A0A8T0EU04</accession>